<name>A0A3N1P6G0_9GAMM</name>
<feature type="domain" description="Replication-associated protein G2P N-terminal" evidence="1">
    <location>
        <begin position="1"/>
        <end position="221"/>
    </location>
</feature>
<protein>
    <submittedName>
        <fullName evidence="3">II/X family phage/plasmid replication protein</fullName>
    </submittedName>
</protein>
<dbReference type="EMBL" id="RJUL01000004">
    <property type="protein sequence ID" value="ROQ27584.1"/>
    <property type="molecule type" value="Genomic_DNA"/>
</dbReference>
<keyword evidence="4" id="KW-1185">Reference proteome</keyword>
<dbReference type="Pfam" id="PF05155">
    <property type="entry name" value="G2P_X_C"/>
    <property type="match status" value="1"/>
</dbReference>
<dbReference type="GO" id="GO:0006260">
    <property type="term" value="P:DNA replication"/>
    <property type="evidence" value="ECO:0007669"/>
    <property type="project" value="InterPro"/>
</dbReference>
<sequence>MLDWVDAVIHCRHRPIVGGRFIRIDEFGSVVKDAPTFSTIRGSHDAGVCVRSGGYLENGMATQLYLSGNPNKFLTGHNIVGSDDICALVTETVARIFESVGETLDETARARLLAGRFDLKRVDINYMLELPSHSDVEAFLKALTVKCRSRHGVAQAKGQTVYFGLGSRRWLLKFYSKFLEITSGRKGHTLPDEFLSTPLFDFTTNKVRAELQIRKLELCRFFNTDNPQGFHLTDPYLLWRDYMSRLNMQGNLALRQEDEFHLPAKLQAPYLLWKQGRHLRDVFSKATFYRHRKELLEYGIDISMPYEGITPASNVIPLVRVLEAKPVAIPTNLQAYCF</sequence>
<organism evidence="3 4">
    <name type="scientific">Gallaecimonas pentaromativorans</name>
    <dbReference type="NCBI Taxonomy" id="584787"/>
    <lineage>
        <taxon>Bacteria</taxon>
        <taxon>Pseudomonadati</taxon>
        <taxon>Pseudomonadota</taxon>
        <taxon>Gammaproteobacteria</taxon>
        <taxon>Enterobacterales</taxon>
        <taxon>Gallaecimonadaceae</taxon>
        <taxon>Gallaecimonas</taxon>
    </lineage>
</organism>
<proteinExistence type="predicted"/>
<dbReference type="InterPro" id="IPR022686">
    <property type="entry name" value="G2P_N"/>
</dbReference>
<evidence type="ECO:0000259" key="2">
    <source>
        <dbReference type="Pfam" id="PF05155"/>
    </source>
</evidence>
<dbReference type="RefSeq" id="WP_170164072.1">
    <property type="nucleotide sequence ID" value="NZ_RJUL01000004.1"/>
</dbReference>
<evidence type="ECO:0000313" key="3">
    <source>
        <dbReference type="EMBL" id="ROQ27584.1"/>
    </source>
</evidence>
<dbReference type="AlphaFoldDB" id="A0A3N1P6G0"/>
<comment type="caution">
    <text evidence="3">The sequence shown here is derived from an EMBL/GenBank/DDBJ whole genome shotgun (WGS) entry which is preliminary data.</text>
</comment>
<evidence type="ECO:0000313" key="4">
    <source>
        <dbReference type="Proteomes" id="UP000268033"/>
    </source>
</evidence>
<dbReference type="NCBIfam" id="TIGR01629">
    <property type="entry name" value="rep_II_X"/>
    <property type="match status" value="1"/>
</dbReference>
<evidence type="ECO:0000259" key="1">
    <source>
        <dbReference type="Pfam" id="PF05144"/>
    </source>
</evidence>
<accession>A0A3N1P6G0</accession>
<reference evidence="3 4" key="1">
    <citation type="submission" date="2018-11" db="EMBL/GenBank/DDBJ databases">
        <title>Genomic Encyclopedia of Type Strains, Phase IV (KMG-IV): sequencing the most valuable type-strain genomes for metagenomic binning, comparative biology and taxonomic classification.</title>
        <authorList>
            <person name="Goeker M."/>
        </authorList>
    </citation>
    <scope>NUCLEOTIDE SEQUENCE [LARGE SCALE GENOMIC DNA]</scope>
    <source>
        <strain evidence="3 4">DSM 21945</strain>
    </source>
</reference>
<dbReference type="InterPro" id="IPR006516">
    <property type="entry name" value="G2P"/>
</dbReference>
<gene>
    <name evidence="3" type="ORF">EDC28_104235</name>
</gene>
<dbReference type="Proteomes" id="UP000268033">
    <property type="component" value="Unassembled WGS sequence"/>
</dbReference>
<dbReference type="Pfam" id="PF05144">
    <property type="entry name" value="Phage_CRI"/>
    <property type="match status" value="1"/>
</dbReference>
<feature type="domain" description="Replication-associated protein G2P C-terminal" evidence="2">
    <location>
        <begin position="263"/>
        <end position="333"/>
    </location>
</feature>
<dbReference type="InterPro" id="IPR022688">
    <property type="entry name" value="G2P_C"/>
</dbReference>